<reference evidence="13" key="1">
    <citation type="journal article" date="2018" name="DNA Res.">
        <title>Multiple hybrid de novo genome assembly of finger millet, an orphan allotetraploid crop.</title>
        <authorList>
            <person name="Hatakeyama M."/>
            <person name="Aluri S."/>
            <person name="Balachadran M.T."/>
            <person name="Sivarajan S.R."/>
            <person name="Patrignani A."/>
            <person name="Gruter S."/>
            <person name="Poveda L."/>
            <person name="Shimizu-Inatsugi R."/>
            <person name="Baeten J."/>
            <person name="Francoijs K.J."/>
            <person name="Nataraja K.N."/>
            <person name="Reddy Y.A.N."/>
            <person name="Phadnis S."/>
            <person name="Ravikumar R.L."/>
            <person name="Schlapbach R."/>
            <person name="Sreeman S.M."/>
            <person name="Shimizu K.K."/>
        </authorList>
    </citation>
    <scope>NUCLEOTIDE SEQUENCE</scope>
</reference>
<dbReference type="CDD" id="cd12345">
    <property type="entry name" value="RRM2_SECp43_like"/>
    <property type="match status" value="1"/>
</dbReference>
<keyword evidence="6" id="KW-0539">Nucleus</keyword>
<evidence type="ECO:0000256" key="11">
    <source>
        <dbReference type="SAM" id="MobiDB-lite"/>
    </source>
</evidence>
<feature type="compositionally biased region" description="Low complexity" evidence="11">
    <location>
        <begin position="49"/>
        <end position="63"/>
    </location>
</feature>
<gene>
    <name evidence="13" type="primary">gb20977</name>
    <name evidence="13" type="ORF">PR202_gb20977</name>
</gene>
<accession>A0AAV5FC53</accession>
<protein>
    <recommendedName>
        <fullName evidence="12">RRM domain-containing protein</fullName>
    </recommendedName>
</protein>
<dbReference type="PANTHER" id="PTHR47640">
    <property type="entry name" value="TRNA SELENOCYSTEINE 1-ASSOCIATED PROTEIN 1-RELATED-RELATED"/>
    <property type="match status" value="1"/>
</dbReference>
<dbReference type="InterPro" id="IPR035979">
    <property type="entry name" value="RBD_domain_sf"/>
</dbReference>
<feature type="region of interest" description="Disordered" evidence="11">
    <location>
        <begin position="1"/>
        <end position="75"/>
    </location>
</feature>
<comment type="caution">
    <text evidence="13">The sequence shown here is derived from an EMBL/GenBank/DDBJ whole genome shotgun (WGS) entry which is preliminary data.</text>
</comment>
<sequence>MNGQNGPSPPQQASSGAPPPPQQQQAPPPPYYQQQYYQQGPPPPMWGHQPQYAPPQQYAAPPQQYGPPPPQQYAPHLSSTLLRLSSTPHRHTKHTLMTFNGHMMPNIHQAYKLNWASSSAGDKRSNDGPDHTIFVGDLAADVTDYMLEETFRASYPSVRGAKVVTDRATGHSKGYGFVRFGDMIEQTRAMTEMNGMMLSTRQMRIGAANKKDMGAQQTYATNGMHDFECRTNVICSFTVLSG</sequence>
<keyword evidence="14" id="KW-1185">Reference proteome</keyword>
<evidence type="ECO:0000256" key="1">
    <source>
        <dbReference type="ARBA" id="ARBA00004123"/>
    </source>
</evidence>
<evidence type="ECO:0000256" key="7">
    <source>
        <dbReference type="ARBA" id="ARBA00057395"/>
    </source>
</evidence>
<evidence type="ECO:0000256" key="8">
    <source>
        <dbReference type="ARBA" id="ARBA00061069"/>
    </source>
</evidence>
<comment type="subcellular location">
    <subcellularLocation>
        <location evidence="2">Cytoplasmic granule</location>
    </subcellularLocation>
    <subcellularLocation>
        <location evidence="1">Nucleus</location>
    </subcellularLocation>
</comment>
<comment type="subunit">
    <text evidence="9">Interacts with the poly(A) tail of mRNA in nucleus.</text>
</comment>
<organism evidence="13 14">
    <name type="scientific">Eleusine coracana subsp. coracana</name>
    <dbReference type="NCBI Taxonomy" id="191504"/>
    <lineage>
        <taxon>Eukaryota</taxon>
        <taxon>Viridiplantae</taxon>
        <taxon>Streptophyta</taxon>
        <taxon>Embryophyta</taxon>
        <taxon>Tracheophyta</taxon>
        <taxon>Spermatophyta</taxon>
        <taxon>Magnoliopsida</taxon>
        <taxon>Liliopsida</taxon>
        <taxon>Poales</taxon>
        <taxon>Poaceae</taxon>
        <taxon>PACMAD clade</taxon>
        <taxon>Chloridoideae</taxon>
        <taxon>Cynodonteae</taxon>
        <taxon>Eleusininae</taxon>
        <taxon>Eleusine</taxon>
    </lineage>
</organism>
<evidence type="ECO:0000313" key="13">
    <source>
        <dbReference type="EMBL" id="GJN32463.1"/>
    </source>
</evidence>
<dbReference type="PROSITE" id="PS50102">
    <property type="entry name" value="RRM"/>
    <property type="match status" value="1"/>
</dbReference>
<evidence type="ECO:0000256" key="2">
    <source>
        <dbReference type="ARBA" id="ARBA00004463"/>
    </source>
</evidence>
<proteinExistence type="inferred from homology"/>
<dbReference type="AlphaFoldDB" id="A0AAV5FC53"/>
<keyword evidence="4" id="KW-0677">Repeat</keyword>
<name>A0AAV5FC53_ELECO</name>
<keyword evidence="5 10" id="KW-0694">RNA-binding</keyword>
<dbReference type="Pfam" id="PF00076">
    <property type="entry name" value="RRM_1"/>
    <property type="match status" value="1"/>
</dbReference>
<dbReference type="GO" id="GO:0005634">
    <property type="term" value="C:nucleus"/>
    <property type="evidence" value="ECO:0007669"/>
    <property type="project" value="UniProtKB-SubCell"/>
</dbReference>
<dbReference type="InterPro" id="IPR000504">
    <property type="entry name" value="RRM_dom"/>
</dbReference>
<feature type="compositionally biased region" description="Pro residues" evidence="11">
    <location>
        <begin position="17"/>
        <end position="31"/>
    </location>
</feature>
<dbReference type="EMBL" id="BQKI01000084">
    <property type="protein sequence ID" value="GJN32463.1"/>
    <property type="molecule type" value="Genomic_DNA"/>
</dbReference>
<evidence type="ECO:0000256" key="10">
    <source>
        <dbReference type="PROSITE-ProRule" id="PRU00176"/>
    </source>
</evidence>
<evidence type="ECO:0000256" key="4">
    <source>
        <dbReference type="ARBA" id="ARBA00022737"/>
    </source>
</evidence>
<dbReference type="SMART" id="SM00360">
    <property type="entry name" value="RRM"/>
    <property type="match status" value="1"/>
</dbReference>
<evidence type="ECO:0000259" key="12">
    <source>
        <dbReference type="PROSITE" id="PS50102"/>
    </source>
</evidence>
<reference evidence="13" key="2">
    <citation type="submission" date="2021-12" db="EMBL/GenBank/DDBJ databases">
        <title>Resequencing data analysis of finger millet.</title>
        <authorList>
            <person name="Hatakeyama M."/>
            <person name="Aluri S."/>
            <person name="Balachadran M.T."/>
            <person name="Sivarajan S.R."/>
            <person name="Poveda L."/>
            <person name="Shimizu-Inatsugi R."/>
            <person name="Schlapbach R."/>
            <person name="Sreeman S.M."/>
            <person name="Shimizu K.K."/>
        </authorList>
    </citation>
    <scope>NUCLEOTIDE SEQUENCE</scope>
</reference>
<dbReference type="InterPro" id="IPR050825">
    <property type="entry name" value="RBM42_RBP45_47-like"/>
</dbReference>
<dbReference type="GO" id="GO:0005829">
    <property type="term" value="C:cytosol"/>
    <property type="evidence" value="ECO:0007669"/>
    <property type="project" value="TreeGrafter"/>
</dbReference>
<dbReference type="SUPFAM" id="SSF54928">
    <property type="entry name" value="RNA-binding domain, RBD"/>
    <property type="match status" value="1"/>
</dbReference>
<evidence type="ECO:0000256" key="3">
    <source>
        <dbReference type="ARBA" id="ARBA00022664"/>
    </source>
</evidence>
<dbReference type="FunFam" id="3.30.70.330:FF:000144">
    <property type="entry name" value="Polyadenylate-binding protein RBP47B"/>
    <property type="match status" value="1"/>
</dbReference>
<comment type="function">
    <text evidence="7">Heterogeneous nuclear ribonucleoprotein (hnRNP)-protein binding the poly(A) tail of mRNA and probably involved in some steps of pre-mRNA maturation.</text>
</comment>
<dbReference type="GO" id="GO:0006397">
    <property type="term" value="P:mRNA processing"/>
    <property type="evidence" value="ECO:0007669"/>
    <property type="project" value="UniProtKB-KW"/>
</dbReference>
<comment type="similarity">
    <text evidence="8">Belongs to the polyadenylate-binding RBP47 family.</text>
</comment>
<dbReference type="Proteomes" id="UP001054889">
    <property type="component" value="Unassembled WGS sequence"/>
</dbReference>
<feature type="domain" description="RRM" evidence="12">
    <location>
        <begin position="131"/>
        <end position="210"/>
    </location>
</feature>
<evidence type="ECO:0000256" key="9">
    <source>
        <dbReference type="ARBA" id="ARBA00063471"/>
    </source>
</evidence>
<dbReference type="GO" id="GO:0003729">
    <property type="term" value="F:mRNA binding"/>
    <property type="evidence" value="ECO:0007669"/>
    <property type="project" value="InterPro"/>
</dbReference>
<evidence type="ECO:0000313" key="14">
    <source>
        <dbReference type="Proteomes" id="UP001054889"/>
    </source>
</evidence>
<dbReference type="PANTHER" id="PTHR47640:SF14">
    <property type="entry name" value="OS07G0516900 PROTEIN"/>
    <property type="match status" value="1"/>
</dbReference>
<evidence type="ECO:0000256" key="5">
    <source>
        <dbReference type="ARBA" id="ARBA00022884"/>
    </source>
</evidence>
<evidence type="ECO:0000256" key="6">
    <source>
        <dbReference type="ARBA" id="ARBA00023242"/>
    </source>
</evidence>
<keyword evidence="3" id="KW-0507">mRNA processing</keyword>
<dbReference type="Gene3D" id="3.30.70.330">
    <property type="match status" value="1"/>
</dbReference>
<dbReference type="InterPro" id="IPR012677">
    <property type="entry name" value="Nucleotide-bd_a/b_plait_sf"/>
</dbReference>